<feature type="signal peptide" evidence="5">
    <location>
        <begin position="1"/>
        <end position="31"/>
    </location>
</feature>
<evidence type="ECO:0000256" key="5">
    <source>
        <dbReference type="SAM" id="SignalP"/>
    </source>
</evidence>
<dbReference type="GO" id="GO:0045152">
    <property type="term" value="F:antisigma factor binding"/>
    <property type="evidence" value="ECO:0007669"/>
    <property type="project" value="TreeGrafter"/>
</dbReference>
<dbReference type="GeneID" id="97275507"/>
<dbReference type="Pfam" id="PF17188">
    <property type="entry name" value="MucB_RseB_C"/>
    <property type="match status" value="1"/>
</dbReference>
<dbReference type="GO" id="GO:0032885">
    <property type="term" value="P:regulation of polysaccharide biosynthetic process"/>
    <property type="evidence" value="ECO:0007669"/>
    <property type="project" value="TreeGrafter"/>
</dbReference>
<evidence type="ECO:0000313" key="9">
    <source>
        <dbReference type="Proteomes" id="UP000185024"/>
    </source>
</evidence>
<dbReference type="PANTHER" id="PTHR38782:SF1">
    <property type="entry name" value="SIGMA-E FACTOR REGULATORY PROTEIN RSEB"/>
    <property type="match status" value="1"/>
</dbReference>
<name>A0A0D7V421_9GAMM</name>
<comment type="subcellular location">
    <subcellularLocation>
        <location evidence="1">Periplasm</location>
    </subcellularLocation>
</comment>
<evidence type="ECO:0000256" key="2">
    <source>
        <dbReference type="ARBA" id="ARBA00008150"/>
    </source>
</evidence>
<evidence type="ECO:0000313" key="8">
    <source>
        <dbReference type="EMBL" id="SIN64890.1"/>
    </source>
</evidence>
<dbReference type="EMBL" id="FSQX01000001">
    <property type="protein sequence ID" value="SIN64890.1"/>
    <property type="molecule type" value="Genomic_DNA"/>
</dbReference>
<accession>A0A0D7V421</accession>
<gene>
    <name evidence="8" type="ORF">SAMN05878438_1646</name>
</gene>
<sequence>MVTARCALWGGRLALTLSLLSASLHSSFVTADTPTVLSCAEVAEQQTPATTQAWLELALVAGHCYDFQARAVAIDALGVRTLALSHRIRDGVRQQVVQHLDGPSVSIERRSIAGYMARFTPEVNSGLKASEAWAQHVASYYDISLQEDARVAGRDAVQLRFSPRDQQRYYHAWWVDKETGLLLKHVMSDRQERVLETFQITQLHSPKLYDGGVADDVSAEQVDHSWHAEWLPEGFVAQPQDPGQPVSNQRVYSDGLAAVSLFVNPIEQSVLKEGIHPLGVSTAAVALVSEGDQRWQWIAIGELPSDMLQRIVQSVRIEP</sequence>
<dbReference type="Gene3D" id="3.30.200.100">
    <property type="entry name" value="MucB/RseB, C-terminal domain"/>
    <property type="match status" value="1"/>
</dbReference>
<dbReference type="InterPro" id="IPR038484">
    <property type="entry name" value="MucB/RseB_C_sf"/>
</dbReference>
<reference evidence="8 9" key="1">
    <citation type="submission" date="2016-11" db="EMBL/GenBank/DDBJ databases">
        <authorList>
            <person name="Jaros S."/>
            <person name="Januszkiewicz K."/>
            <person name="Wedrychowicz H."/>
        </authorList>
    </citation>
    <scope>NUCLEOTIDE SEQUENCE [LARGE SCALE GENOMIC DNA]</scope>
    <source>
        <strain evidence="8 9">ACAM 239</strain>
    </source>
</reference>
<comment type="similarity">
    <text evidence="2">Belongs to the RseB family.</text>
</comment>
<dbReference type="Pfam" id="PF03888">
    <property type="entry name" value="MucB_RseB"/>
    <property type="match status" value="1"/>
</dbReference>
<evidence type="ECO:0000259" key="7">
    <source>
        <dbReference type="Pfam" id="PF17188"/>
    </source>
</evidence>
<dbReference type="InterPro" id="IPR033434">
    <property type="entry name" value="MucB/RseB_N"/>
</dbReference>
<dbReference type="OrthoDB" id="7067274at2"/>
<keyword evidence="4" id="KW-0574">Periplasm</keyword>
<evidence type="ECO:0000256" key="1">
    <source>
        <dbReference type="ARBA" id="ARBA00004418"/>
    </source>
</evidence>
<feature type="chain" id="PRO_5015036257" evidence="5">
    <location>
        <begin position="32"/>
        <end position="319"/>
    </location>
</feature>
<evidence type="ECO:0000256" key="3">
    <source>
        <dbReference type="ARBA" id="ARBA00022729"/>
    </source>
</evidence>
<evidence type="ECO:0000256" key="4">
    <source>
        <dbReference type="ARBA" id="ARBA00022764"/>
    </source>
</evidence>
<dbReference type="PATRIC" id="fig|29570.3.peg.285"/>
<dbReference type="AlphaFoldDB" id="A0A0D7V421"/>
<dbReference type="Proteomes" id="UP000185024">
    <property type="component" value="Unassembled WGS sequence"/>
</dbReference>
<dbReference type="GO" id="GO:0030288">
    <property type="term" value="C:outer membrane-bounded periplasmic space"/>
    <property type="evidence" value="ECO:0007669"/>
    <property type="project" value="TreeGrafter"/>
</dbReference>
<feature type="domain" description="MucB/RseB C-terminal" evidence="7">
    <location>
        <begin position="222"/>
        <end position="316"/>
    </location>
</feature>
<keyword evidence="3 5" id="KW-0732">Signal</keyword>
<dbReference type="InterPro" id="IPR033436">
    <property type="entry name" value="MucB/RseB_C"/>
</dbReference>
<dbReference type="InterPro" id="IPR005588">
    <property type="entry name" value="MucB_RseB"/>
</dbReference>
<feature type="domain" description="MucB/RseB N-terminal" evidence="6">
    <location>
        <begin position="51"/>
        <end position="207"/>
    </location>
</feature>
<dbReference type="RefSeq" id="WP_044628380.1">
    <property type="nucleotide sequence ID" value="NZ_BJOI01000002.1"/>
</dbReference>
<dbReference type="Gene3D" id="2.50.20.10">
    <property type="entry name" value="Lipoprotein localisation LolA/LolB/LppX"/>
    <property type="match status" value="1"/>
</dbReference>
<dbReference type="PANTHER" id="PTHR38782">
    <property type="match status" value="1"/>
</dbReference>
<dbReference type="CDD" id="cd16327">
    <property type="entry name" value="RseB"/>
    <property type="match status" value="1"/>
</dbReference>
<protein>
    <submittedName>
        <fullName evidence="8">Sigma E regulatory protein, MucB/RseB</fullName>
    </submittedName>
</protein>
<organism evidence="8 9">
    <name type="scientific">Vreelandella aquamarina</name>
    <dbReference type="NCBI Taxonomy" id="77097"/>
    <lineage>
        <taxon>Bacteria</taxon>
        <taxon>Pseudomonadati</taxon>
        <taxon>Pseudomonadota</taxon>
        <taxon>Gammaproteobacteria</taxon>
        <taxon>Oceanospirillales</taxon>
        <taxon>Halomonadaceae</taxon>
        <taxon>Vreelandella</taxon>
    </lineage>
</organism>
<proteinExistence type="inferred from homology"/>
<evidence type="ECO:0000259" key="6">
    <source>
        <dbReference type="Pfam" id="PF03888"/>
    </source>
</evidence>